<dbReference type="CDD" id="cd01076">
    <property type="entry name" value="NAD_bind_1_Glu_DH"/>
    <property type="match status" value="1"/>
</dbReference>
<dbReference type="Pfam" id="PF02812">
    <property type="entry name" value="ELFV_dehydrog_N"/>
    <property type="match status" value="1"/>
</dbReference>
<dbReference type="InterPro" id="IPR006095">
    <property type="entry name" value="Glu/Leu/Phe/Val/Trp_DH"/>
</dbReference>
<dbReference type="InterPro" id="IPR046346">
    <property type="entry name" value="Aminoacid_DH-like_N_sf"/>
</dbReference>
<feature type="binding site" evidence="5">
    <location>
        <position position="284"/>
    </location>
    <ligand>
        <name>NAD(+)</name>
        <dbReference type="ChEBI" id="CHEBI:57540"/>
    </ligand>
</feature>
<evidence type="ECO:0000313" key="10">
    <source>
        <dbReference type="Proteomes" id="UP000262583"/>
    </source>
</evidence>
<feature type="binding site" evidence="5">
    <location>
        <position position="133"/>
    </location>
    <ligand>
        <name>substrate</name>
    </ligand>
</feature>
<dbReference type="EMBL" id="CP030759">
    <property type="protein sequence ID" value="AXA36779.1"/>
    <property type="molecule type" value="Genomic_DNA"/>
</dbReference>
<evidence type="ECO:0000256" key="5">
    <source>
        <dbReference type="PIRSR" id="PIRSR000185-2"/>
    </source>
</evidence>
<dbReference type="Gene3D" id="3.40.50.720">
    <property type="entry name" value="NAD(P)-binding Rossmann-like Domain"/>
    <property type="match status" value="1"/>
</dbReference>
<dbReference type="InterPro" id="IPR033524">
    <property type="entry name" value="Glu/Leu/Phe/Val_DH_AS"/>
</dbReference>
<dbReference type="InterPro" id="IPR033922">
    <property type="entry name" value="NAD_bind_Glu_DH"/>
</dbReference>
<evidence type="ECO:0000256" key="7">
    <source>
        <dbReference type="RuleBase" id="RU004417"/>
    </source>
</evidence>
<dbReference type="FunFam" id="3.40.50.10860:FF:000003">
    <property type="entry name" value="Glutamate dehydrogenase"/>
    <property type="match status" value="1"/>
</dbReference>
<sequence length="480" mass="52826">MVYTVVCTLFSARSLRSKLATYVLDYQEWAHNELVGGLVMLIEECGKGSGRLSVAPMKRFVPQGEGAVEPLEMALEQLRCAAERLGMDQNSLNMLRRFERIVTVTFPVRMDDGRIELFEGYRVLHNSSRGPGKGGIRYSPEVTVSEVAALAMWMTWKCAVVDIPFGGAKGGVCCDPSALSIGEVERLTRRYTFELSPHIGPDLDVLAPDMNTNEQTMAWVMDTYSMGKGVTVLGVVTGKPLSLGGSHGRKQATGRGALIVVERAMKKLRMRPRNARLVIQGFGNVGMHAAIIAHEEYGMKVIGVADRYGAIFNPKGLDIPRLVQHVERTGKIVGFPGAEPISHSDLLTLECDVLLPAATENQITVVNADRIQARIVAEGANGPTTPEADKILQRRGILVLPDILTNAGGVTVSYFEWVQDLQSFFWSEEQVNAQLRNVMERAFDRVWDMAQREKCDLRTAAQMIGVKAVADATMMRGLYP</sequence>
<evidence type="ECO:0000259" key="8">
    <source>
        <dbReference type="SMART" id="SM00839"/>
    </source>
</evidence>
<dbReference type="AlphaFoldDB" id="A0A2Z4Y751"/>
<feature type="domain" description="Glutamate/phenylalanine/leucine/valine/L-tryptophan dehydrogenase C-terminal" evidence="8">
    <location>
        <begin position="246"/>
        <end position="477"/>
    </location>
</feature>
<proteinExistence type="inferred from homology"/>
<dbReference type="Gene3D" id="3.40.50.10860">
    <property type="entry name" value="Leucine Dehydrogenase, chain A, domain 1"/>
    <property type="match status" value="1"/>
</dbReference>
<dbReference type="InterPro" id="IPR006097">
    <property type="entry name" value="Glu/Leu/Phe/Val/Trp_DH_dimer"/>
</dbReference>
<feature type="binding site" evidence="5">
    <location>
        <position position="157"/>
    </location>
    <ligand>
        <name>substrate</name>
    </ligand>
</feature>
<organism evidence="9 10">
    <name type="scientific">Sumerlaea chitinivorans</name>
    <dbReference type="NCBI Taxonomy" id="2250252"/>
    <lineage>
        <taxon>Bacteria</taxon>
        <taxon>Candidatus Sumerlaeota</taxon>
        <taxon>Candidatus Sumerlaeia</taxon>
        <taxon>Candidatus Sumerlaeales</taxon>
        <taxon>Candidatus Sumerlaeaceae</taxon>
        <taxon>Candidatus Sumerlaea</taxon>
    </lineage>
</organism>
<keyword evidence="5" id="KW-0547">Nucleotide-binding</keyword>
<keyword evidence="2 3" id="KW-0560">Oxidoreductase</keyword>
<dbReference type="GO" id="GO:0000166">
    <property type="term" value="F:nucleotide binding"/>
    <property type="evidence" value="ECO:0007669"/>
    <property type="project" value="UniProtKB-KW"/>
</dbReference>
<evidence type="ECO:0000256" key="3">
    <source>
        <dbReference type="PIRNR" id="PIRNR000185"/>
    </source>
</evidence>
<dbReference type="PROSITE" id="PS00074">
    <property type="entry name" value="GLFV_DEHYDROGENASE"/>
    <property type="match status" value="1"/>
</dbReference>
<dbReference type="PRINTS" id="PR00082">
    <property type="entry name" value="GLFDHDRGNASE"/>
</dbReference>
<dbReference type="Proteomes" id="UP000262583">
    <property type="component" value="Chromosome"/>
</dbReference>
<dbReference type="PANTHER" id="PTHR11606">
    <property type="entry name" value="GLUTAMATE DEHYDROGENASE"/>
    <property type="match status" value="1"/>
</dbReference>
<reference evidence="9 10" key="1">
    <citation type="submission" date="2018-05" db="EMBL/GenBank/DDBJ databases">
        <title>A metagenomic window into the 2 km-deep terrestrial subsurface aquifer revealed taxonomically and functionally diverse microbial community comprising novel uncultured bacterial lineages.</title>
        <authorList>
            <person name="Kadnikov V.V."/>
            <person name="Mardanov A.V."/>
            <person name="Beletsky A.V."/>
            <person name="Banks D."/>
            <person name="Pimenov N.V."/>
            <person name="Frank Y.A."/>
            <person name="Karnachuk O.V."/>
            <person name="Ravin N.V."/>
        </authorList>
    </citation>
    <scope>NUCLEOTIDE SEQUENCE [LARGE SCALE GENOMIC DNA]</scope>
    <source>
        <strain evidence="9">BY</strain>
    </source>
</reference>
<dbReference type="GO" id="GO:0006538">
    <property type="term" value="P:L-glutamate catabolic process"/>
    <property type="evidence" value="ECO:0007669"/>
    <property type="project" value="TreeGrafter"/>
</dbReference>
<dbReference type="InterPro" id="IPR036291">
    <property type="entry name" value="NAD(P)-bd_dom_sf"/>
</dbReference>
<feature type="active site" description="Proton donor" evidence="4">
    <location>
        <position position="169"/>
    </location>
</feature>
<dbReference type="SMART" id="SM00839">
    <property type="entry name" value="ELFV_dehydrog"/>
    <property type="match status" value="1"/>
</dbReference>
<dbReference type="SUPFAM" id="SSF53223">
    <property type="entry name" value="Aminoacid dehydrogenase-like, N-terminal domain"/>
    <property type="match status" value="1"/>
</dbReference>
<dbReference type="SUPFAM" id="SSF51735">
    <property type="entry name" value="NAD(P)-binding Rossmann-fold domains"/>
    <property type="match status" value="1"/>
</dbReference>
<evidence type="ECO:0000256" key="4">
    <source>
        <dbReference type="PIRSR" id="PIRSR000185-1"/>
    </source>
</evidence>
<dbReference type="InterPro" id="IPR014362">
    <property type="entry name" value="Glu_DH"/>
</dbReference>
<dbReference type="GO" id="GO:0004352">
    <property type="term" value="F:glutamate dehydrogenase (NAD+) activity"/>
    <property type="evidence" value="ECO:0007669"/>
    <property type="project" value="TreeGrafter"/>
</dbReference>
<protein>
    <recommendedName>
        <fullName evidence="3">Glutamate dehydrogenase</fullName>
    </recommendedName>
</protein>
<dbReference type="InterPro" id="IPR006096">
    <property type="entry name" value="Glu/Leu/Phe/Val/Trp_DH_C"/>
</dbReference>
<keyword evidence="5" id="KW-0520">NAD</keyword>
<name>A0A2Z4Y751_SUMC1</name>
<gene>
    <name evidence="9" type="ORF">BRCON_2002</name>
</gene>
<comment type="similarity">
    <text evidence="1 3 7">Belongs to the Glu/Leu/Phe/Val dehydrogenases family.</text>
</comment>
<evidence type="ECO:0000256" key="6">
    <source>
        <dbReference type="PIRSR" id="PIRSR000185-3"/>
    </source>
</evidence>
<evidence type="ECO:0000256" key="1">
    <source>
        <dbReference type="ARBA" id="ARBA00006382"/>
    </source>
</evidence>
<dbReference type="KEGG" id="schv:BRCON_2002"/>
<accession>A0A2Z4Y751</accession>
<feature type="binding site" evidence="5">
    <location>
        <position position="413"/>
    </location>
    <ligand>
        <name>substrate</name>
    </ligand>
</feature>
<dbReference type="PIRSF" id="PIRSF000185">
    <property type="entry name" value="Glu_DH"/>
    <property type="match status" value="1"/>
</dbReference>
<dbReference type="PANTHER" id="PTHR11606:SF13">
    <property type="entry name" value="GLUTAMATE DEHYDROGENASE 1, MITOCHONDRIAL"/>
    <property type="match status" value="1"/>
</dbReference>
<dbReference type="Pfam" id="PF00208">
    <property type="entry name" value="ELFV_dehydrog"/>
    <property type="match status" value="1"/>
</dbReference>
<evidence type="ECO:0000313" key="9">
    <source>
        <dbReference type="EMBL" id="AXA36779.1"/>
    </source>
</evidence>
<feature type="binding site" evidence="5">
    <location>
        <position position="253"/>
    </location>
    <ligand>
        <name>NAD(+)</name>
        <dbReference type="ChEBI" id="CHEBI:57540"/>
    </ligand>
</feature>
<feature type="site" description="Important for catalysis" evidence="6">
    <location>
        <position position="209"/>
    </location>
</feature>
<evidence type="ECO:0000256" key="2">
    <source>
        <dbReference type="ARBA" id="ARBA00023002"/>
    </source>
</evidence>